<gene>
    <name evidence="2" type="ORF">DM02DRAFT_731403</name>
</gene>
<accession>A0A2V1DDC2</accession>
<feature type="domain" description="BTB" evidence="1">
    <location>
        <begin position="34"/>
        <end position="104"/>
    </location>
</feature>
<dbReference type="STRING" id="97972.A0A2V1DDC2"/>
<evidence type="ECO:0000259" key="1">
    <source>
        <dbReference type="PROSITE" id="PS50097"/>
    </source>
</evidence>
<dbReference type="SMART" id="SM00225">
    <property type="entry name" value="BTB"/>
    <property type="match status" value="1"/>
</dbReference>
<evidence type="ECO:0000313" key="3">
    <source>
        <dbReference type="Proteomes" id="UP000244855"/>
    </source>
</evidence>
<organism evidence="2 3">
    <name type="scientific">Periconia macrospinosa</name>
    <dbReference type="NCBI Taxonomy" id="97972"/>
    <lineage>
        <taxon>Eukaryota</taxon>
        <taxon>Fungi</taxon>
        <taxon>Dikarya</taxon>
        <taxon>Ascomycota</taxon>
        <taxon>Pezizomycotina</taxon>
        <taxon>Dothideomycetes</taxon>
        <taxon>Pleosporomycetidae</taxon>
        <taxon>Pleosporales</taxon>
        <taxon>Massarineae</taxon>
        <taxon>Periconiaceae</taxon>
        <taxon>Periconia</taxon>
    </lineage>
</organism>
<dbReference type="Pfam" id="PF00651">
    <property type="entry name" value="BTB"/>
    <property type="match status" value="1"/>
</dbReference>
<reference evidence="2 3" key="1">
    <citation type="journal article" date="2018" name="Sci. Rep.">
        <title>Comparative genomics provides insights into the lifestyle and reveals functional heterogeneity of dark septate endophytic fungi.</title>
        <authorList>
            <person name="Knapp D.G."/>
            <person name="Nemeth J.B."/>
            <person name="Barry K."/>
            <person name="Hainaut M."/>
            <person name="Henrissat B."/>
            <person name="Johnson J."/>
            <person name="Kuo A."/>
            <person name="Lim J.H.P."/>
            <person name="Lipzen A."/>
            <person name="Nolan M."/>
            <person name="Ohm R.A."/>
            <person name="Tamas L."/>
            <person name="Grigoriev I.V."/>
            <person name="Spatafora J.W."/>
            <person name="Nagy L.G."/>
            <person name="Kovacs G.M."/>
        </authorList>
    </citation>
    <scope>NUCLEOTIDE SEQUENCE [LARGE SCALE GENOMIC DNA]</scope>
    <source>
        <strain evidence="2 3">DSE2036</strain>
    </source>
</reference>
<evidence type="ECO:0000313" key="2">
    <source>
        <dbReference type="EMBL" id="PVH96147.1"/>
    </source>
</evidence>
<dbReference type="CDD" id="cd18186">
    <property type="entry name" value="BTB_POZ_ZBTB_KLHL-like"/>
    <property type="match status" value="1"/>
</dbReference>
<name>A0A2V1DDC2_9PLEO</name>
<sequence>MSANKNGTGIPPDTGTGLHVNRGLEAFSNSPTFSDIVIRYGDSGGCTFYGHKIILATASDWFRAAFCSGFAETNQSEITLQDDDQAILGIVLEAAYPSNLRRQTYAKYWDDIITVLQVYQVADKYLFPGVKNLGAFHFHRNIVRILQDCGTTPMLDTFVHLLEELYHRTITGVKSNHELVLTLMPEVCDGLLTNHYGEKHKLITEAAKRVPEFAQDLFVHMMGKVEKSSADQDTTQQELSYVHPVLCPHCGKSWMIDHNAEARGHCYNCGAENSNWFRPELACKGGQGCECHYNVEGN</sequence>
<dbReference type="EMBL" id="KZ805473">
    <property type="protein sequence ID" value="PVH96147.1"/>
    <property type="molecule type" value="Genomic_DNA"/>
</dbReference>
<dbReference type="SUPFAM" id="SSF54695">
    <property type="entry name" value="POZ domain"/>
    <property type="match status" value="1"/>
</dbReference>
<dbReference type="Gene3D" id="3.30.710.10">
    <property type="entry name" value="Potassium Channel Kv1.1, Chain A"/>
    <property type="match status" value="1"/>
</dbReference>
<dbReference type="OrthoDB" id="3797901at2759"/>
<dbReference type="PANTHER" id="PTHR47843:SF2">
    <property type="entry name" value="BTB DOMAIN-CONTAINING PROTEIN"/>
    <property type="match status" value="1"/>
</dbReference>
<keyword evidence="3" id="KW-1185">Reference proteome</keyword>
<dbReference type="PANTHER" id="PTHR47843">
    <property type="entry name" value="BTB DOMAIN-CONTAINING PROTEIN-RELATED"/>
    <property type="match status" value="1"/>
</dbReference>
<dbReference type="InterPro" id="IPR011333">
    <property type="entry name" value="SKP1/BTB/POZ_sf"/>
</dbReference>
<dbReference type="PROSITE" id="PS50097">
    <property type="entry name" value="BTB"/>
    <property type="match status" value="1"/>
</dbReference>
<dbReference type="Proteomes" id="UP000244855">
    <property type="component" value="Unassembled WGS sequence"/>
</dbReference>
<protein>
    <recommendedName>
        <fullName evidence="1">BTB domain-containing protein</fullName>
    </recommendedName>
</protein>
<proteinExistence type="predicted"/>
<dbReference type="InterPro" id="IPR000210">
    <property type="entry name" value="BTB/POZ_dom"/>
</dbReference>
<dbReference type="AlphaFoldDB" id="A0A2V1DDC2"/>